<proteinExistence type="predicted"/>
<keyword evidence="2" id="KW-1185">Reference proteome</keyword>
<comment type="caution">
    <text evidence="1">The sequence shown here is derived from an EMBL/GenBank/DDBJ whole genome shotgun (WGS) entry which is preliminary data.</text>
</comment>
<reference evidence="1" key="1">
    <citation type="journal article" date="2018" name="DNA Res.">
        <title>Multiple hybrid de novo genome assembly of finger millet, an orphan allotetraploid crop.</title>
        <authorList>
            <person name="Hatakeyama M."/>
            <person name="Aluri S."/>
            <person name="Balachadran M.T."/>
            <person name="Sivarajan S.R."/>
            <person name="Patrignani A."/>
            <person name="Gruter S."/>
            <person name="Poveda L."/>
            <person name="Shimizu-Inatsugi R."/>
            <person name="Baeten J."/>
            <person name="Francoijs K.J."/>
            <person name="Nataraja K.N."/>
            <person name="Reddy Y.A.N."/>
            <person name="Phadnis S."/>
            <person name="Ravikumar R.L."/>
            <person name="Schlapbach R."/>
            <person name="Sreeman S.M."/>
            <person name="Shimizu K.K."/>
        </authorList>
    </citation>
    <scope>NUCLEOTIDE SEQUENCE</scope>
</reference>
<sequence length="199" mass="22559">MSPDIIFNTTRRRAAGARTPTRRWCWTFRSGRTACPRCGTGKQEDGDGGISFAEDVVFVPVPDPPLGSNRYYFRNAKPRPFDPADVYQQIEVVQHRPVRFTARAIAEDAFSVFHYRKKNSRLHASSKNKRFDIGKALSLDVELRSAQLVDYSSSHHENFDLGEAPGLLNDSGHRLNAFPFTVGRWYCPFYLVKEGGFSP</sequence>
<reference evidence="1" key="2">
    <citation type="submission" date="2021-12" db="EMBL/GenBank/DDBJ databases">
        <title>Resequencing data analysis of finger millet.</title>
        <authorList>
            <person name="Hatakeyama M."/>
            <person name="Aluri S."/>
            <person name="Balachadran M.T."/>
            <person name="Sivarajan S.R."/>
            <person name="Poveda L."/>
            <person name="Shimizu-Inatsugi R."/>
            <person name="Schlapbach R."/>
            <person name="Sreeman S.M."/>
            <person name="Shimizu K.K."/>
        </authorList>
    </citation>
    <scope>NUCLEOTIDE SEQUENCE</scope>
</reference>
<gene>
    <name evidence="1" type="primary">ga20918</name>
    <name evidence="1" type="ORF">PR202_ga20918</name>
</gene>
<dbReference type="EMBL" id="BQKI01000010">
    <property type="protein sequence ID" value="GJN03467.1"/>
    <property type="molecule type" value="Genomic_DNA"/>
</dbReference>
<evidence type="ECO:0000313" key="1">
    <source>
        <dbReference type="EMBL" id="GJN03467.1"/>
    </source>
</evidence>
<evidence type="ECO:0000313" key="2">
    <source>
        <dbReference type="Proteomes" id="UP001054889"/>
    </source>
</evidence>
<protein>
    <submittedName>
        <fullName evidence="1">Uncharacterized protein</fullName>
    </submittedName>
</protein>
<dbReference type="Proteomes" id="UP001054889">
    <property type="component" value="Unassembled WGS sequence"/>
</dbReference>
<dbReference type="PANTHER" id="PTHR31050">
    <property type="entry name" value="OS08G0413200 PROTEIN"/>
    <property type="match status" value="1"/>
</dbReference>
<name>A0AAV5CYC7_ELECO</name>
<organism evidence="1 2">
    <name type="scientific">Eleusine coracana subsp. coracana</name>
    <dbReference type="NCBI Taxonomy" id="191504"/>
    <lineage>
        <taxon>Eukaryota</taxon>
        <taxon>Viridiplantae</taxon>
        <taxon>Streptophyta</taxon>
        <taxon>Embryophyta</taxon>
        <taxon>Tracheophyta</taxon>
        <taxon>Spermatophyta</taxon>
        <taxon>Magnoliopsida</taxon>
        <taxon>Liliopsida</taxon>
        <taxon>Poales</taxon>
        <taxon>Poaceae</taxon>
        <taxon>PACMAD clade</taxon>
        <taxon>Chloridoideae</taxon>
        <taxon>Cynodonteae</taxon>
        <taxon>Eleusininae</taxon>
        <taxon>Eleusine</taxon>
    </lineage>
</organism>
<dbReference type="AlphaFoldDB" id="A0AAV5CYC7"/>
<accession>A0AAV5CYC7</accession>
<dbReference type="PANTHER" id="PTHR31050:SF3">
    <property type="entry name" value="OS08G0412800 PROTEIN"/>
    <property type="match status" value="1"/>
</dbReference>